<dbReference type="EMBL" id="AABFMV010000005">
    <property type="protein sequence ID" value="EAH1615324.1"/>
    <property type="molecule type" value="Genomic_DNA"/>
</dbReference>
<dbReference type="Proteomes" id="UP000478945">
    <property type="component" value="Unassembled WGS sequence"/>
</dbReference>
<evidence type="ECO:0000313" key="14">
    <source>
        <dbReference type="Proteomes" id="UP000517258"/>
    </source>
</evidence>
<dbReference type="EMBL" id="AAAPCR010000001">
    <property type="protein sequence ID" value="EAD8144689.1"/>
    <property type="molecule type" value="Genomic_DNA"/>
</dbReference>
<evidence type="ECO:0000313" key="8">
    <source>
        <dbReference type="EMBL" id="ECK9838420.1"/>
    </source>
</evidence>
<dbReference type="EMBL" id="AAJEGI010000005">
    <property type="protein sequence ID" value="ECK9838420.1"/>
    <property type="molecule type" value="Genomic_DNA"/>
</dbReference>
<dbReference type="Proteomes" id="UP000371553">
    <property type="component" value="Unassembled WGS sequence"/>
</dbReference>
<reference evidence="7" key="3">
    <citation type="submission" date="2019-07" db="EMBL/GenBank/DDBJ databases">
        <authorList>
            <person name="Ashton P.M."/>
            <person name="Dallman T."/>
            <person name="Nair S."/>
            <person name="De Pinna E."/>
            <person name="Peters T."/>
            <person name="Grant K."/>
        </authorList>
    </citation>
    <scope>NUCLEOTIDE SEQUENCE</scope>
    <source>
        <strain evidence="3 17">429821</strain>
        <strain evidence="5 15">562417</strain>
        <strain evidence="6 16">562428</strain>
        <strain evidence="4 14">563356</strain>
        <strain evidence="1 12">688377</strain>
        <strain evidence="8">758776</strain>
        <strain evidence="9 13">760311</strain>
        <strain evidence="7">779227</strain>
    </source>
</reference>
<dbReference type="EMBL" id="AABGFX010000005">
    <property type="protein sequence ID" value="EAH3127248.1"/>
    <property type="molecule type" value="Genomic_DNA"/>
</dbReference>
<dbReference type="EMBL" id="AAJEKY010000005">
    <property type="protein sequence ID" value="ECL0131229.1"/>
    <property type="molecule type" value="Genomic_DNA"/>
</dbReference>
<dbReference type="RefSeq" id="WP_023552261.1">
    <property type="nucleotide sequence ID" value="NC_021823.1"/>
</dbReference>
<dbReference type="Proteomes" id="UP000529135">
    <property type="component" value="Unassembled WGS sequence"/>
</dbReference>
<dbReference type="Proteomes" id="UP000548826">
    <property type="component" value="Unassembled WGS sequence"/>
</dbReference>
<dbReference type="EMBL" id="AAJAIW010000015">
    <property type="protein sequence ID" value="ECK0312422.1"/>
    <property type="molecule type" value="Genomic_DNA"/>
</dbReference>
<reference evidence="10" key="4">
    <citation type="submission" date="2020-01" db="EMBL/GenBank/DDBJ databases">
        <authorList>
            <consortium name="NCBI Pathogen Detection Project"/>
        </authorList>
    </citation>
    <scope>NUCLEOTIDE SEQUENCE</scope>
    <source>
        <strain evidence="10">CFIAFB20140010</strain>
    </source>
</reference>
<gene>
    <name evidence="2" type="ORF">CD20_01250</name>
    <name evidence="5" type="ORF">D4271_07880</name>
    <name evidence="3" type="ORF">D4C60_09145</name>
    <name evidence="4" type="ORF">D4D89_09085</name>
    <name evidence="6" type="ORF">D5M70_08015</name>
    <name evidence="1" type="ORF">E0I39_09150</name>
    <name evidence="8" type="ORF">FJL26_08760</name>
    <name evidence="9" type="ORF">FJU19_08990</name>
    <name evidence="7" type="ORF">FQS14_09275</name>
    <name evidence="10" type="ORF">GYP27_07435</name>
</gene>
<evidence type="ECO:0000313" key="2">
    <source>
        <dbReference type="EMBL" id="EAD8144689.1"/>
    </source>
</evidence>
<evidence type="ECO:0000313" key="16">
    <source>
        <dbReference type="Proteomes" id="UP000529135"/>
    </source>
</evidence>
<dbReference type="Proteomes" id="UP000840569">
    <property type="component" value="Unassembled WGS sequence"/>
</dbReference>
<dbReference type="EMBL" id="AAAIJX010000005">
    <property type="protein sequence ID" value="EAC4483056.1"/>
    <property type="molecule type" value="Genomic_DNA"/>
</dbReference>
<dbReference type="EMBL" id="AABEQV010000005">
    <property type="protein sequence ID" value="EAG9857157.1"/>
    <property type="molecule type" value="Genomic_DNA"/>
</dbReference>
<sequence length="153" mass="18065">MKHGQWMLNGTDGERWGAFERFDTKEEAIIYGVELLTEYNSLDDDERRDYDLSDGLNMRPLDYENIYTFFVGQIEEVGFPNEVDTLLENIAQCVYDEVGECGEEYLNDVTQEHKEQLSDLIYEWAKQRDYLPACFKIEMVEEIDIRSFEEVAE</sequence>
<evidence type="ECO:0000313" key="6">
    <source>
        <dbReference type="EMBL" id="EAH3127248.1"/>
    </source>
</evidence>
<evidence type="ECO:0000313" key="1">
    <source>
        <dbReference type="EMBL" id="EAC4483056.1"/>
    </source>
</evidence>
<evidence type="ECO:0000313" key="9">
    <source>
        <dbReference type="EMBL" id="ECL0131229.1"/>
    </source>
</evidence>
<evidence type="ECO:0000313" key="12">
    <source>
        <dbReference type="Proteomes" id="UP000413786"/>
    </source>
</evidence>
<evidence type="ECO:0000313" key="15">
    <source>
        <dbReference type="Proteomes" id="UP000525068"/>
    </source>
</evidence>
<dbReference type="Proteomes" id="UP000413786">
    <property type="component" value="Unassembled WGS sequence"/>
</dbReference>
<proteinExistence type="predicted"/>
<reference evidence="2 11" key="2">
    <citation type="submission" date="2018-06" db="EMBL/GenBank/DDBJ databases">
        <authorList>
            <consortium name="GenomeTrakr: Next Generation Sequencing Network for Food Pathogen Tracability"/>
        </authorList>
    </citation>
    <scope>NUCLEOTIDE SEQUENCE [LARGE SCALE GENOMIC DNA]</scope>
    <source>
        <strain evidence="2 11">NYAG13B12507-5</strain>
    </source>
</reference>
<evidence type="ECO:0000313" key="5">
    <source>
        <dbReference type="EMBL" id="EAH1615324.1"/>
    </source>
</evidence>
<dbReference type="Proteomes" id="UP000525068">
    <property type="component" value="Unassembled WGS sequence"/>
</dbReference>
<evidence type="ECO:0000313" key="7">
    <source>
        <dbReference type="EMBL" id="ECK0312422.1"/>
    </source>
</evidence>
<dbReference type="AlphaFoldDB" id="A0A5L9E400"/>
<evidence type="ECO:0000313" key="13">
    <source>
        <dbReference type="Proteomes" id="UP000478945"/>
    </source>
</evidence>
<protein>
    <submittedName>
        <fullName evidence="7">Uncharacterized protein</fullName>
    </submittedName>
</protein>
<dbReference type="EMBL" id="DAAHYZ010000004">
    <property type="protein sequence ID" value="HAB7721805.1"/>
    <property type="molecule type" value="Genomic_DNA"/>
</dbReference>
<evidence type="ECO:0000313" key="4">
    <source>
        <dbReference type="EMBL" id="EAH0218469.1"/>
    </source>
</evidence>
<organism evidence="7">
    <name type="scientific">Listeria monocytogenes</name>
    <dbReference type="NCBI Taxonomy" id="1639"/>
    <lineage>
        <taxon>Bacteria</taxon>
        <taxon>Bacillati</taxon>
        <taxon>Bacillota</taxon>
        <taxon>Bacilli</taxon>
        <taxon>Bacillales</taxon>
        <taxon>Listeriaceae</taxon>
        <taxon>Listeria</taxon>
    </lineage>
</organism>
<comment type="caution">
    <text evidence="7">The sequence shown here is derived from an EMBL/GenBank/DDBJ whole genome shotgun (WGS) entry which is preliminary data.</text>
</comment>
<evidence type="ECO:0000313" key="17">
    <source>
        <dbReference type="Proteomes" id="UP000548826"/>
    </source>
</evidence>
<evidence type="ECO:0000313" key="3">
    <source>
        <dbReference type="EMBL" id="EAG9857157.1"/>
    </source>
</evidence>
<dbReference type="EMBL" id="AABEVI010000005">
    <property type="protein sequence ID" value="EAH0218469.1"/>
    <property type="molecule type" value="Genomic_DNA"/>
</dbReference>
<reference evidence="10" key="1">
    <citation type="journal article" date="2018" name="Genome Biol.">
        <title>SKESA: strategic k-mer extension for scrupulous assemblies.</title>
        <authorList>
            <person name="Souvorov A."/>
            <person name="Agarwala R."/>
            <person name="Lipman D.J."/>
        </authorList>
    </citation>
    <scope>NUCLEOTIDE SEQUENCE [LARGE SCALE GENOMIC DNA]</scope>
    <source>
        <strain evidence="10">CFIAFB20140010</strain>
    </source>
</reference>
<evidence type="ECO:0000313" key="10">
    <source>
        <dbReference type="EMBL" id="HAB7721805.1"/>
    </source>
</evidence>
<name>A0A5L9E400_LISMN</name>
<accession>A0A5L9E400</accession>
<dbReference type="Proteomes" id="UP000517258">
    <property type="component" value="Unassembled WGS sequence"/>
</dbReference>
<evidence type="ECO:0000313" key="11">
    <source>
        <dbReference type="Proteomes" id="UP000371553"/>
    </source>
</evidence>